<name>A0AAE3V7K5_RALSL</name>
<sequence length="56" mass="6034">MKDGKVVPPVRPTVKTEVVPGMQASQMREAEHGHSKGGSMAPRDAVHRQNGGVWVD</sequence>
<feature type="region of interest" description="Disordered" evidence="1">
    <location>
        <begin position="1"/>
        <end position="56"/>
    </location>
</feature>
<dbReference type="AlphaFoldDB" id="A0AAE3V7K5"/>
<gene>
    <name evidence="2" type="ORF">LBW55_08480</name>
</gene>
<dbReference type="RefSeq" id="WP_003277436.1">
    <property type="nucleotide sequence ID" value="NZ_CDQJ01000001.1"/>
</dbReference>
<evidence type="ECO:0000313" key="2">
    <source>
        <dbReference type="EMBL" id="MDB0521649.1"/>
    </source>
</evidence>
<evidence type="ECO:0000313" key="3">
    <source>
        <dbReference type="Proteomes" id="UP001143674"/>
    </source>
</evidence>
<protein>
    <submittedName>
        <fullName evidence="2">Uncharacterized protein</fullName>
    </submittedName>
</protein>
<dbReference type="EMBL" id="JAIVEX010000004">
    <property type="protein sequence ID" value="MDB0521649.1"/>
    <property type="molecule type" value="Genomic_DNA"/>
</dbReference>
<accession>A0AAE3V7K5</accession>
<proteinExistence type="predicted"/>
<feature type="compositionally biased region" description="Low complexity" evidence="1">
    <location>
        <begin position="1"/>
        <end position="20"/>
    </location>
</feature>
<reference evidence="2" key="1">
    <citation type="submission" date="2021-09" db="EMBL/GenBank/DDBJ databases">
        <title>Genomic analysis of Ralstonia spp.</title>
        <authorList>
            <person name="Aburjaile F."/>
            <person name="Ariute J.C."/>
            <person name="Pais A.K.L."/>
            <person name="Albuquerque G.M.R."/>
            <person name="Silva A.M.F."/>
            <person name="Brenig B."/>
            <person name="Azevedo V."/>
            <person name="Matiuzzi M."/>
            <person name="Ramos R."/>
            <person name="Goes-Neto A."/>
            <person name="Soares S."/>
            <person name="Iseppon A.M.B."/>
            <person name="Souza E."/>
            <person name="Gama M."/>
        </authorList>
    </citation>
    <scope>NUCLEOTIDE SEQUENCE</scope>
    <source>
        <strain evidence="2">B4</strain>
    </source>
</reference>
<organism evidence="2 3">
    <name type="scientific">Ralstonia solanacearum</name>
    <name type="common">Pseudomonas solanacearum</name>
    <dbReference type="NCBI Taxonomy" id="305"/>
    <lineage>
        <taxon>Bacteria</taxon>
        <taxon>Pseudomonadati</taxon>
        <taxon>Pseudomonadota</taxon>
        <taxon>Betaproteobacteria</taxon>
        <taxon>Burkholderiales</taxon>
        <taxon>Burkholderiaceae</taxon>
        <taxon>Ralstonia</taxon>
        <taxon>Ralstonia solanacearum species complex</taxon>
    </lineage>
</organism>
<evidence type="ECO:0000256" key="1">
    <source>
        <dbReference type="SAM" id="MobiDB-lite"/>
    </source>
</evidence>
<dbReference type="Proteomes" id="UP001143674">
    <property type="component" value="Unassembled WGS sequence"/>
</dbReference>
<comment type="caution">
    <text evidence="2">The sequence shown here is derived from an EMBL/GenBank/DDBJ whole genome shotgun (WGS) entry which is preliminary data.</text>
</comment>